<dbReference type="SMART" id="SM00529">
    <property type="entry name" value="HTH_DTXR"/>
    <property type="match status" value="1"/>
</dbReference>
<organism evidence="5 6">
    <name type="scientific">Paenibacillus haidiansis</name>
    <dbReference type="NCBI Taxonomy" id="1574488"/>
    <lineage>
        <taxon>Bacteria</taxon>
        <taxon>Bacillati</taxon>
        <taxon>Bacillota</taxon>
        <taxon>Bacilli</taxon>
        <taxon>Bacillales</taxon>
        <taxon>Paenibacillaceae</taxon>
        <taxon>Paenibacillus</taxon>
    </lineage>
</organism>
<dbReference type="Gene3D" id="1.10.10.10">
    <property type="entry name" value="Winged helix-like DNA-binding domain superfamily/Winged helix DNA-binding domain"/>
    <property type="match status" value="1"/>
</dbReference>
<dbReference type="Pfam" id="PF01047">
    <property type="entry name" value="MarR"/>
    <property type="match status" value="1"/>
</dbReference>
<keyword evidence="1" id="KW-0805">Transcription regulation</keyword>
<proteinExistence type="predicted"/>
<evidence type="ECO:0000313" key="5">
    <source>
        <dbReference type="EMBL" id="MEF2968265.1"/>
    </source>
</evidence>
<name>A0ABU7VXQ4_9BACL</name>
<evidence type="ECO:0000313" key="6">
    <source>
        <dbReference type="Proteomes" id="UP001306950"/>
    </source>
</evidence>
<gene>
    <name evidence="5" type="ORF">V3851_20745</name>
</gene>
<dbReference type="InterPro" id="IPR036388">
    <property type="entry name" value="WH-like_DNA-bd_sf"/>
</dbReference>
<dbReference type="SUPFAM" id="SSF46785">
    <property type="entry name" value="Winged helix' DNA-binding domain"/>
    <property type="match status" value="1"/>
</dbReference>
<keyword evidence="6" id="KW-1185">Reference proteome</keyword>
<evidence type="ECO:0000256" key="2">
    <source>
        <dbReference type="ARBA" id="ARBA00023125"/>
    </source>
</evidence>
<evidence type="ECO:0000256" key="1">
    <source>
        <dbReference type="ARBA" id="ARBA00023015"/>
    </source>
</evidence>
<sequence length="165" mass="19202">MNVGEEPKARRLLEVFSRFRKLRWHHDEIVGFKPSEIRVLFFIQMGCLKEERGIPVSKISSKMHVTSPTVTPLVKSLESQGLVVRNHDQEDRRVVRVKLTEEGEKLCRDLRASQQQSFKELMEYLGPERIDQLADLLEMVFRFMEEKRKQDAGASSKRESGDDGE</sequence>
<dbReference type="PANTHER" id="PTHR42756:SF1">
    <property type="entry name" value="TRANSCRIPTIONAL REPRESSOR OF EMRAB OPERON"/>
    <property type="match status" value="1"/>
</dbReference>
<dbReference type="EMBL" id="JAZHPZ010000013">
    <property type="protein sequence ID" value="MEF2968265.1"/>
    <property type="molecule type" value="Genomic_DNA"/>
</dbReference>
<dbReference type="InterPro" id="IPR036390">
    <property type="entry name" value="WH_DNA-bd_sf"/>
</dbReference>
<dbReference type="SMART" id="SM00347">
    <property type="entry name" value="HTH_MARR"/>
    <property type="match status" value="1"/>
</dbReference>
<dbReference type="InterPro" id="IPR000835">
    <property type="entry name" value="HTH_MarR-typ"/>
</dbReference>
<dbReference type="RefSeq" id="WP_331848473.1">
    <property type="nucleotide sequence ID" value="NZ_JAZHPZ010000013.1"/>
</dbReference>
<dbReference type="InterPro" id="IPR022689">
    <property type="entry name" value="Iron_dep_repressor"/>
</dbReference>
<dbReference type="PROSITE" id="PS50995">
    <property type="entry name" value="HTH_MARR_2"/>
    <property type="match status" value="1"/>
</dbReference>
<dbReference type="PANTHER" id="PTHR42756">
    <property type="entry name" value="TRANSCRIPTIONAL REGULATOR, MARR"/>
    <property type="match status" value="1"/>
</dbReference>
<protein>
    <submittedName>
        <fullName evidence="5">MarR family transcriptional regulator</fullName>
    </submittedName>
</protein>
<dbReference type="Proteomes" id="UP001306950">
    <property type="component" value="Unassembled WGS sequence"/>
</dbReference>
<feature type="domain" description="HTH marR-type" evidence="4">
    <location>
        <begin position="1"/>
        <end position="142"/>
    </location>
</feature>
<comment type="caution">
    <text evidence="5">The sequence shown here is derived from an EMBL/GenBank/DDBJ whole genome shotgun (WGS) entry which is preliminary data.</text>
</comment>
<evidence type="ECO:0000256" key="3">
    <source>
        <dbReference type="ARBA" id="ARBA00023163"/>
    </source>
</evidence>
<reference evidence="5 6" key="1">
    <citation type="submission" date="2024-02" db="EMBL/GenBank/DDBJ databases">
        <title>A nitrogen-fixing paenibacillus bacterium.</title>
        <authorList>
            <person name="Zhang W.L."/>
            <person name="Chen S.F."/>
        </authorList>
    </citation>
    <scope>NUCLEOTIDE SEQUENCE [LARGE SCALE GENOMIC DNA]</scope>
    <source>
        <strain evidence="5 6">M1</strain>
    </source>
</reference>
<keyword evidence="2" id="KW-0238">DNA-binding</keyword>
<accession>A0ABU7VXQ4</accession>
<keyword evidence="3" id="KW-0804">Transcription</keyword>
<evidence type="ECO:0000259" key="4">
    <source>
        <dbReference type="PROSITE" id="PS50995"/>
    </source>
</evidence>
<dbReference type="PRINTS" id="PR00598">
    <property type="entry name" value="HTHMARR"/>
</dbReference>